<sequence length="48" mass="5333">MFTAQPNTPTTAKNATVSAMKRMSNTIQLSEAFQNSRRFTSARSHSVE</sequence>
<comment type="caution">
    <text evidence="1">The sequence shown here is derived from an EMBL/GenBank/DDBJ whole genome shotgun (WGS) entry which is preliminary data.</text>
</comment>
<dbReference type="AlphaFoldDB" id="D4YJT2"/>
<gene>
    <name evidence="1" type="ORF">HMPREF0183_0192</name>
</gene>
<name>D4YJT2_9MICO</name>
<dbReference type="EMBL" id="ADNU01000008">
    <property type="protein sequence ID" value="EFG48502.1"/>
    <property type="molecule type" value="Genomic_DNA"/>
</dbReference>
<dbReference type="STRING" id="585530.HMPREF0183_0192"/>
<protein>
    <submittedName>
        <fullName evidence="1">Uncharacterized protein</fullName>
    </submittedName>
</protein>
<organism evidence="1 2">
    <name type="scientific">Brevibacterium mcbrellneri ATCC 49030</name>
    <dbReference type="NCBI Taxonomy" id="585530"/>
    <lineage>
        <taxon>Bacteria</taxon>
        <taxon>Bacillati</taxon>
        <taxon>Actinomycetota</taxon>
        <taxon>Actinomycetes</taxon>
        <taxon>Micrococcales</taxon>
        <taxon>Brevibacteriaceae</taxon>
        <taxon>Brevibacterium</taxon>
    </lineage>
</organism>
<keyword evidence="2" id="KW-1185">Reference proteome</keyword>
<proteinExistence type="predicted"/>
<evidence type="ECO:0000313" key="1">
    <source>
        <dbReference type="EMBL" id="EFG48502.1"/>
    </source>
</evidence>
<dbReference type="Proteomes" id="UP000005714">
    <property type="component" value="Unassembled WGS sequence"/>
</dbReference>
<evidence type="ECO:0000313" key="2">
    <source>
        <dbReference type="Proteomes" id="UP000005714"/>
    </source>
</evidence>
<accession>D4YJT2</accession>
<reference evidence="1 2" key="1">
    <citation type="submission" date="2010-04" db="EMBL/GenBank/DDBJ databases">
        <authorList>
            <person name="Qin X."/>
            <person name="Bachman B."/>
            <person name="Battles P."/>
            <person name="Bell A."/>
            <person name="Bess C."/>
            <person name="Bickham C."/>
            <person name="Chaboub L."/>
            <person name="Chen D."/>
            <person name="Coyle M."/>
            <person name="Deiros D.R."/>
            <person name="Dinh H."/>
            <person name="Forbes L."/>
            <person name="Fowler G."/>
            <person name="Francisco L."/>
            <person name="Fu Q."/>
            <person name="Gubbala S."/>
            <person name="Hale W."/>
            <person name="Han Y."/>
            <person name="Hemphill L."/>
            <person name="Highlander S.K."/>
            <person name="Hirani K."/>
            <person name="Hogues M."/>
            <person name="Jackson L."/>
            <person name="Jakkamsetti A."/>
            <person name="Javaid M."/>
            <person name="Jiang H."/>
            <person name="Korchina V."/>
            <person name="Kovar C."/>
            <person name="Lara F."/>
            <person name="Lee S."/>
            <person name="Mata R."/>
            <person name="Mathew T."/>
            <person name="Moen C."/>
            <person name="Morales K."/>
            <person name="Munidasa M."/>
            <person name="Nazareth L."/>
            <person name="Ngo R."/>
            <person name="Nguyen L."/>
            <person name="Okwuonu G."/>
            <person name="Ongeri F."/>
            <person name="Patil S."/>
            <person name="Petrosino J."/>
            <person name="Pham C."/>
            <person name="Pham P."/>
            <person name="Pu L.-L."/>
            <person name="Puazo M."/>
            <person name="Raj R."/>
            <person name="Reid J."/>
            <person name="Rouhana J."/>
            <person name="Saada N."/>
            <person name="Shang Y."/>
            <person name="Simmons D."/>
            <person name="Thornton R."/>
            <person name="Warren J."/>
            <person name="Weissenberger G."/>
            <person name="Zhang J."/>
            <person name="Zhang L."/>
            <person name="Zhou C."/>
            <person name="Zhu D."/>
            <person name="Muzny D."/>
            <person name="Worley K."/>
            <person name="Gibbs R."/>
        </authorList>
    </citation>
    <scope>NUCLEOTIDE SEQUENCE [LARGE SCALE GENOMIC DNA]</scope>
    <source>
        <strain evidence="1 2">ATCC 49030</strain>
    </source>
</reference>